<evidence type="ECO:0000256" key="1">
    <source>
        <dbReference type="SAM" id="Phobius"/>
    </source>
</evidence>
<keyword evidence="3" id="KW-1185">Reference proteome</keyword>
<accession>A0ABQ3IAW5</accession>
<dbReference type="PANTHER" id="PTHR39165">
    <property type="entry name" value="IG HYPOTHETICAL 17883"/>
    <property type="match status" value="1"/>
</dbReference>
<gene>
    <name evidence="2" type="ORF">GCM10011340_31430</name>
</gene>
<dbReference type="Pfam" id="PF04306">
    <property type="entry name" value="DUF456"/>
    <property type="match status" value="1"/>
</dbReference>
<dbReference type="RefSeq" id="WP_189631241.1">
    <property type="nucleotide sequence ID" value="NZ_BNAG01000004.1"/>
</dbReference>
<comment type="caution">
    <text evidence="2">The sequence shown here is derived from an EMBL/GenBank/DDBJ whole genome shotgun (WGS) entry which is preliminary data.</text>
</comment>
<keyword evidence="1" id="KW-1133">Transmembrane helix</keyword>
<dbReference type="EMBL" id="BNAG01000004">
    <property type="protein sequence ID" value="GHE72715.1"/>
    <property type="molecule type" value="Genomic_DNA"/>
</dbReference>
<organism evidence="2 3">
    <name type="scientific">Roseivirga thermotolerans</name>
    <dbReference type="NCBI Taxonomy" id="1758176"/>
    <lineage>
        <taxon>Bacteria</taxon>
        <taxon>Pseudomonadati</taxon>
        <taxon>Bacteroidota</taxon>
        <taxon>Cytophagia</taxon>
        <taxon>Cytophagales</taxon>
        <taxon>Roseivirgaceae</taxon>
        <taxon>Roseivirga</taxon>
    </lineage>
</organism>
<dbReference type="Proteomes" id="UP000658258">
    <property type="component" value="Unassembled WGS sequence"/>
</dbReference>
<feature type="transmembrane region" description="Helical" evidence="1">
    <location>
        <begin position="83"/>
        <end position="113"/>
    </location>
</feature>
<proteinExistence type="predicted"/>
<feature type="transmembrane region" description="Helical" evidence="1">
    <location>
        <begin position="133"/>
        <end position="155"/>
    </location>
</feature>
<evidence type="ECO:0000313" key="3">
    <source>
        <dbReference type="Proteomes" id="UP000658258"/>
    </source>
</evidence>
<dbReference type="PANTHER" id="PTHR39165:SF1">
    <property type="entry name" value="DUF456 DOMAIN-CONTAINING PROTEIN"/>
    <property type="match status" value="1"/>
</dbReference>
<keyword evidence="1" id="KW-0472">Membrane</keyword>
<dbReference type="InterPro" id="IPR007403">
    <property type="entry name" value="DUF456"/>
</dbReference>
<feature type="transmembrane region" description="Helical" evidence="1">
    <location>
        <begin position="51"/>
        <end position="71"/>
    </location>
</feature>
<protein>
    <submittedName>
        <fullName evidence="2">Membrane protein</fullName>
    </submittedName>
</protein>
<keyword evidence="1" id="KW-0812">Transmembrane</keyword>
<evidence type="ECO:0000313" key="2">
    <source>
        <dbReference type="EMBL" id="GHE72715.1"/>
    </source>
</evidence>
<sequence>MDILLVILGFVCMIVGILGCFLPIIPGPPISFLSLLLLQWTEKSPFDSDTLWLWAFITAAVTALDYVVPIYGTKKFGGTKRGVWGSTIGLVVGLFFFPPFGIIVGPFVGAFLGEMSTGKATNQEALKSAFGSFIGFLVGTLIKLIASGYMAWMFVKYVFA</sequence>
<reference evidence="3" key="1">
    <citation type="journal article" date="2019" name="Int. J. Syst. Evol. Microbiol.">
        <title>The Global Catalogue of Microorganisms (GCM) 10K type strain sequencing project: providing services to taxonomists for standard genome sequencing and annotation.</title>
        <authorList>
            <consortium name="The Broad Institute Genomics Platform"/>
            <consortium name="The Broad Institute Genome Sequencing Center for Infectious Disease"/>
            <person name="Wu L."/>
            <person name="Ma J."/>
        </authorList>
    </citation>
    <scope>NUCLEOTIDE SEQUENCE [LARGE SCALE GENOMIC DNA]</scope>
    <source>
        <strain evidence="3">CGMCC 1.15111</strain>
    </source>
</reference>
<feature type="transmembrane region" description="Helical" evidence="1">
    <location>
        <begin position="5"/>
        <end position="25"/>
    </location>
</feature>
<name>A0ABQ3IAW5_9BACT</name>